<proteinExistence type="predicted"/>
<accession>A0AAU6R5Q1</accession>
<evidence type="ECO:0008006" key="2">
    <source>
        <dbReference type="Google" id="ProtNLM"/>
    </source>
</evidence>
<gene>
    <name evidence="1" type="ORF">EKO22_13785</name>
</gene>
<dbReference type="RefSeq" id="WP_208677942.1">
    <property type="nucleotide sequence ID" value="NZ_CP034671.2"/>
</dbReference>
<protein>
    <recommendedName>
        <fullName evidence="2">DUF4145 domain-containing protein</fullName>
    </recommendedName>
</protein>
<name>A0AAU6R5Q1_SYNEL</name>
<dbReference type="AlphaFoldDB" id="A0AAU6R5Q1"/>
<sequence>MQATAEDSSVNFEFLKPFDYPLYNYALLAEKIHQLTAADPCLCQLRLFSEHLANVIATQYNLERPRKKRWNQAQLLENLRSQQIIEGRIYRLLQWFRETGNKACHCNEKGVHLLNDLPDRFTPDDSLEGLQKAQELGAWYIQACHSQEFVKPVFKPLSQNNSGSTDNPQPSLEELNRRVQQLEASLSASLRPYLLRQIDFAVEGLSTGVEAGKEHLKTNPWDIFGASKASSAASTTKMQAMQAELDSLLE</sequence>
<dbReference type="EMBL" id="CP034671">
    <property type="protein sequence ID" value="WZE38294.1"/>
    <property type="molecule type" value="Genomic_DNA"/>
</dbReference>
<evidence type="ECO:0000313" key="1">
    <source>
        <dbReference type="EMBL" id="WZE38294.1"/>
    </source>
</evidence>
<reference evidence="1" key="1">
    <citation type="submission" date="2024-01" db="EMBL/GenBank/DDBJ databases">
        <title>Synechococcus elongatus PCC 11802, a close yet different native of Synechococcus elongatus PCC 11801.</title>
        <authorList>
            <person name="Jaiswal D."/>
            <person name="Sengupta A."/>
            <person name="Sengupta S."/>
            <person name="Pakrasi H.B."/>
            <person name="Wangikar P."/>
        </authorList>
    </citation>
    <scope>NUCLEOTIDE SEQUENCE</scope>
    <source>
        <strain evidence="1">PCC 11802</strain>
    </source>
</reference>
<organism evidence="1">
    <name type="scientific">Synechococcus elongatus PCC 11802</name>
    <dbReference type="NCBI Taxonomy" id="2283154"/>
    <lineage>
        <taxon>Bacteria</taxon>
        <taxon>Bacillati</taxon>
        <taxon>Cyanobacteriota</taxon>
        <taxon>Cyanophyceae</taxon>
        <taxon>Synechococcales</taxon>
        <taxon>Synechococcaceae</taxon>
        <taxon>Synechococcus</taxon>
    </lineage>
</organism>